<evidence type="ECO:0000259" key="5">
    <source>
        <dbReference type="PROSITE" id="PS50931"/>
    </source>
</evidence>
<dbReference type="InterPro" id="IPR036388">
    <property type="entry name" value="WH-like_DNA-bd_sf"/>
</dbReference>
<dbReference type="GO" id="GO:0032993">
    <property type="term" value="C:protein-DNA complex"/>
    <property type="evidence" value="ECO:0007669"/>
    <property type="project" value="TreeGrafter"/>
</dbReference>
<organism evidence="6 7">
    <name type="scientific">Brevibacterium casei</name>
    <dbReference type="NCBI Taxonomy" id="33889"/>
    <lineage>
        <taxon>Bacteria</taxon>
        <taxon>Bacillati</taxon>
        <taxon>Actinomycetota</taxon>
        <taxon>Actinomycetes</taxon>
        <taxon>Micrococcales</taxon>
        <taxon>Brevibacteriaceae</taxon>
        <taxon>Brevibacterium</taxon>
    </lineage>
</organism>
<keyword evidence="3" id="KW-0238">DNA-binding</keyword>
<dbReference type="Gene3D" id="3.40.190.10">
    <property type="entry name" value="Periplasmic binding protein-like II"/>
    <property type="match status" value="2"/>
</dbReference>
<dbReference type="PANTHER" id="PTHR30346">
    <property type="entry name" value="TRANSCRIPTIONAL DUAL REGULATOR HCAR-RELATED"/>
    <property type="match status" value="1"/>
</dbReference>
<dbReference type="Pfam" id="PF00126">
    <property type="entry name" value="HTH_1"/>
    <property type="match status" value="1"/>
</dbReference>
<evidence type="ECO:0000256" key="3">
    <source>
        <dbReference type="ARBA" id="ARBA00023125"/>
    </source>
</evidence>
<dbReference type="Pfam" id="PF03466">
    <property type="entry name" value="LysR_substrate"/>
    <property type="match status" value="1"/>
</dbReference>
<dbReference type="EMBL" id="CP065989">
    <property type="protein sequence ID" value="QQB15558.1"/>
    <property type="molecule type" value="Genomic_DNA"/>
</dbReference>
<feature type="domain" description="HTH lysR-type" evidence="5">
    <location>
        <begin position="1"/>
        <end position="58"/>
    </location>
</feature>
<evidence type="ECO:0000313" key="7">
    <source>
        <dbReference type="Proteomes" id="UP000595374"/>
    </source>
</evidence>
<evidence type="ECO:0000313" key="6">
    <source>
        <dbReference type="EMBL" id="QQB15558.1"/>
    </source>
</evidence>
<dbReference type="SUPFAM" id="SSF53850">
    <property type="entry name" value="Periplasmic binding protein-like II"/>
    <property type="match status" value="1"/>
</dbReference>
<comment type="similarity">
    <text evidence="1">Belongs to the LysR transcriptional regulatory family.</text>
</comment>
<dbReference type="InterPro" id="IPR036390">
    <property type="entry name" value="WH_DNA-bd_sf"/>
</dbReference>
<keyword evidence="4" id="KW-0804">Transcription</keyword>
<dbReference type="CDD" id="cd08414">
    <property type="entry name" value="PBP2_LTTR_aromatics_like"/>
    <property type="match status" value="1"/>
</dbReference>
<dbReference type="Proteomes" id="UP000595374">
    <property type="component" value="Chromosome"/>
</dbReference>
<dbReference type="GO" id="GO:0003677">
    <property type="term" value="F:DNA binding"/>
    <property type="evidence" value="ECO:0007669"/>
    <property type="project" value="UniProtKB-KW"/>
</dbReference>
<dbReference type="SUPFAM" id="SSF46785">
    <property type="entry name" value="Winged helix' DNA-binding domain"/>
    <property type="match status" value="1"/>
</dbReference>
<dbReference type="Gene3D" id="1.10.10.10">
    <property type="entry name" value="Winged helix-like DNA-binding domain superfamily/Winged helix DNA-binding domain"/>
    <property type="match status" value="1"/>
</dbReference>
<sequence>MELRHLRYFLAVAEEKHFGRAADRLHMAQPPLSNQIKQLEAELGTTLFERTTRRVEVTEAGLLLMDRARQLLSDVEAAEFDVAEVGRGAAGVLRVGFSGTATYRLMPEVVRRAQTELPNVRLQISGEMLTPQMENALLENRIDIAVLRPPVQSGELILDEFEQTPIVAILPMNHPAICRSPQGHPVSVAELADTGLVSYPRSSTVASAVWELYRQLGFRPRIVQTATETSTLIAMVSAGLGVALIPDPSGLPLRTSIAVRPLAEQLTIGLAVARRAHGDHGSHAITPLQSAFANLTRAASAHLRDNA</sequence>
<accession>A0A7T4A1F5</accession>
<dbReference type="InterPro" id="IPR005119">
    <property type="entry name" value="LysR_subst-bd"/>
</dbReference>
<evidence type="ECO:0000256" key="4">
    <source>
        <dbReference type="ARBA" id="ARBA00023163"/>
    </source>
</evidence>
<dbReference type="PANTHER" id="PTHR30346:SF28">
    <property type="entry name" value="HTH-TYPE TRANSCRIPTIONAL REGULATOR CYNR"/>
    <property type="match status" value="1"/>
</dbReference>
<proteinExistence type="inferred from homology"/>
<name>A0A7T4A1F5_9MICO</name>
<dbReference type="PRINTS" id="PR00039">
    <property type="entry name" value="HTHLYSR"/>
</dbReference>
<dbReference type="RefSeq" id="WP_198500541.1">
    <property type="nucleotide sequence ID" value="NZ_CP065989.1"/>
</dbReference>
<reference evidence="6 7" key="1">
    <citation type="submission" date="2020-12" db="EMBL/GenBank/DDBJ databases">
        <title>FDA dAtabase for Regulatory Grade micrObial Sequences (FDA-ARGOS): Supporting development and validation of Infectious Disease Dx tests.</title>
        <authorList>
            <person name="Sproer C."/>
            <person name="Gronow S."/>
            <person name="Severitt S."/>
            <person name="Schroder I."/>
            <person name="Tallon L."/>
            <person name="Sadzewicz L."/>
            <person name="Zhao X."/>
            <person name="Boylan J."/>
            <person name="Ott S."/>
            <person name="Bowen H."/>
            <person name="Vavikolanu K."/>
            <person name="Mehta A."/>
            <person name="Aluvathingal J."/>
            <person name="Nadendla S."/>
            <person name="Lowell S."/>
            <person name="Myers T."/>
            <person name="Yan Y."/>
            <person name="Sichtig H."/>
        </authorList>
    </citation>
    <scope>NUCLEOTIDE SEQUENCE [LARGE SCALE GENOMIC DNA]</scope>
    <source>
        <strain evidence="6 7">FDAARGOS_990</strain>
    </source>
</reference>
<dbReference type="GO" id="GO:0003700">
    <property type="term" value="F:DNA-binding transcription factor activity"/>
    <property type="evidence" value="ECO:0007669"/>
    <property type="project" value="InterPro"/>
</dbReference>
<gene>
    <name evidence="6" type="ORF">I6H47_06405</name>
</gene>
<evidence type="ECO:0000256" key="2">
    <source>
        <dbReference type="ARBA" id="ARBA00023015"/>
    </source>
</evidence>
<dbReference type="AlphaFoldDB" id="A0A7T4A1F5"/>
<evidence type="ECO:0000256" key="1">
    <source>
        <dbReference type="ARBA" id="ARBA00009437"/>
    </source>
</evidence>
<keyword evidence="2" id="KW-0805">Transcription regulation</keyword>
<dbReference type="InterPro" id="IPR000847">
    <property type="entry name" value="LysR_HTH_N"/>
</dbReference>
<dbReference type="FunFam" id="1.10.10.10:FF:000001">
    <property type="entry name" value="LysR family transcriptional regulator"/>
    <property type="match status" value="1"/>
</dbReference>
<protein>
    <submittedName>
        <fullName evidence="6">LysR family transcriptional regulator</fullName>
    </submittedName>
</protein>
<dbReference type="PROSITE" id="PS50931">
    <property type="entry name" value="HTH_LYSR"/>
    <property type="match status" value="1"/>
</dbReference>